<dbReference type="Proteomes" id="UP000460435">
    <property type="component" value="Unassembled WGS sequence"/>
</dbReference>
<dbReference type="PANTHER" id="PTHR30061:SF50">
    <property type="entry name" value="MALTOSE_MALTODEXTRIN-BINDING PERIPLASMIC PROTEIN"/>
    <property type="match status" value="1"/>
</dbReference>
<evidence type="ECO:0000256" key="2">
    <source>
        <dbReference type="ARBA" id="ARBA00022448"/>
    </source>
</evidence>
<sequence length="426" mass="45617">MIRRTSKRPWQTGPVLLIAGALILAACGRSEETTGASDAASLDDAPASGSLTIWAQGTEGEALPELVEQFEAENPDVKIDVTAVPWDSAQNKYQTAIAGGNTPDIGMLGVDWIPTFVDALEPTPEDIDLDGMFPGAVESTQFDGTTYTVPWYVETRVVFYRTDLMREAGFDEFPDDWEGFKALAAAYQDNGARYGVGLPSGGWNAFLGGMPFAWSNGAELMTDDGSEWTIDTPEILEAVEYLKTFFDEGIATKNPDSTSGPAADLVSGDVPMMISGPWDVGQIMAAGGEGFEDQFAVARIPGVTSSTSLIAGANLAVFEGSENVESAWKLIRWLSEPEVQQEWFELTGDLPSQIEAWDTPALSENPLVAVFGEQLDDVRSLPMATTWPELSAAADTAVEQIYRGGKDAALALEELQASADSLGTGR</sequence>
<keyword evidence="5" id="KW-1185">Reference proteome</keyword>
<reference evidence="4 5" key="1">
    <citation type="submission" date="2019-11" db="EMBL/GenBank/DDBJ databases">
        <authorList>
            <person name="Li X.-J."/>
            <person name="Feng X.-M."/>
        </authorList>
    </citation>
    <scope>NUCLEOTIDE SEQUENCE [LARGE SCALE GENOMIC DNA]</scope>
    <source>
        <strain evidence="4 5">XMNu-373</strain>
    </source>
</reference>
<accession>A0A7K3M812</accession>
<dbReference type="PROSITE" id="PS51257">
    <property type="entry name" value="PROKAR_LIPOPROTEIN"/>
    <property type="match status" value="1"/>
</dbReference>
<dbReference type="PANTHER" id="PTHR30061">
    <property type="entry name" value="MALTOSE-BINDING PERIPLASMIC PROTEIN"/>
    <property type="match status" value="1"/>
</dbReference>
<comment type="similarity">
    <text evidence="1">Belongs to the bacterial solute-binding protein 1 family.</text>
</comment>
<comment type="caution">
    <text evidence="4">The sequence shown here is derived from an EMBL/GenBank/DDBJ whole genome shotgun (WGS) entry which is preliminary data.</text>
</comment>
<proteinExistence type="inferred from homology"/>
<dbReference type="EMBL" id="WLZY01000007">
    <property type="protein sequence ID" value="NDL59436.1"/>
    <property type="molecule type" value="Genomic_DNA"/>
</dbReference>
<evidence type="ECO:0000313" key="5">
    <source>
        <dbReference type="Proteomes" id="UP000460435"/>
    </source>
</evidence>
<dbReference type="GO" id="GO:0042956">
    <property type="term" value="P:maltodextrin transmembrane transport"/>
    <property type="evidence" value="ECO:0007669"/>
    <property type="project" value="TreeGrafter"/>
</dbReference>
<keyword evidence="3" id="KW-0732">Signal</keyword>
<evidence type="ECO:0000256" key="3">
    <source>
        <dbReference type="ARBA" id="ARBA00022729"/>
    </source>
</evidence>
<dbReference type="RefSeq" id="WP_162452119.1">
    <property type="nucleotide sequence ID" value="NZ_WLZY01000007.1"/>
</dbReference>
<dbReference type="GO" id="GO:0015768">
    <property type="term" value="P:maltose transport"/>
    <property type="evidence" value="ECO:0007669"/>
    <property type="project" value="TreeGrafter"/>
</dbReference>
<name>A0A7K3M812_9ACTN</name>
<protein>
    <submittedName>
        <fullName evidence="4">Extracellular solute-binding protein</fullName>
    </submittedName>
</protein>
<dbReference type="GO" id="GO:1901982">
    <property type="term" value="F:maltose binding"/>
    <property type="evidence" value="ECO:0007669"/>
    <property type="project" value="TreeGrafter"/>
</dbReference>
<evidence type="ECO:0000313" key="4">
    <source>
        <dbReference type="EMBL" id="NDL59436.1"/>
    </source>
</evidence>
<dbReference type="Gene3D" id="3.40.190.10">
    <property type="entry name" value="Periplasmic binding protein-like II"/>
    <property type="match status" value="2"/>
</dbReference>
<dbReference type="GO" id="GO:0055052">
    <property type="term" value="C:ATP-binding cassette (ABC) transporter complex, substrate-binding subunit-containing"/>
    <property type="evidence" value="ECO:0007669"/>
    <property type="project" value="TreeGrafter"/>
</dbReference>
<dbReference type="CDD" id="cd14747">
    <property type="entry name" value="PBP2_MalE"/>
    <property type="match status" value="1"/>
</dbReference>
<dbReference type="SUPFAM" id="SSF53850">
    <property type="entry name" value="Periplasmic binding protein-like II"/>
    <property type="match status" value="1"/>
</dbReference>
<dbReference type="Pfam" id="PF13416">
    <property type="entry name" value="SBP_bac_8"/>
    <property type="match status" value="1"/>
</dbReference>
<dbReference type="AlphaFoldDB" id="A0A7K3M812"/>
<dbReference type="InterPro" id="IPR006059">
    <property type="entry name" value="SBP"/>
</dbReference>
<gene>
    <name evidence="4" type="ORF">F7O44_20395</name>
</gene>
<evidence type="ECO:0000256" key="1">
    <source>
        <dbReference type="ARBA" id="ARBA00008520"/>
    </source>
</evidence>
<organism evidence="4 5">
    <name type="scientific">Phytoactinopolyspora mesophila</name>
    <dbReference type="NCBI Taxonomy" id="2650750"/>
    <lineage>
        <taxon>Bacteria</taxon>
        <taxon>Bacillati</taxon>
        <taxon>Actinomycetota</taxon>
        <taxon>Actinomycetes</taxon>
        <taxon>Jiangellales</taxon>
        <taxon>Jiangellaceae</taxon>
        <taxon>Phytoactinopolyspora</taxon>
    </lineage>
</organism>
<keyword evidence="2" id="KW-0813">Transport</keyword>